<gene>
    <name evidence="2" type="ORF">TPC1_17158</name>
</gene>
<proteinExistence type="predicted"/>
<dbReference type="SUPFAM" id="SSF56300">
    <property type="entry name" value="Metallo-dependent phosphatases"/>
    <property type="match status" value="1"/>
</dbReference>
<dbReference type="EMBL" id="GDID01005331">
    <property type="protein sequence ID" value="JAP91275.1"/>
    <property type="molecule type" value="Transcribed_RNA"/>
</dbReference>
<evidence type="ECO:0000259" key="1">
    <source>
        <dbReference type="Pfam" id="PF00149"/>
    </source>
</evidence>
<dbReference type="InterPro" id="IPR051158">
    <property type="entry name" value="Metallophosphoesterase_sf"/>
</dbReference>
<dbReference type="PANTHER" id="PTHR31302:SF0">
    <property type="entry name" value="TRANSMEMBRANE PROTEIN WITH METALLOPHOSPHOESTERASE DOMAIN"/>
    <property type="match status" value="1"/>
</dbReference>
<organism evidence="2">
    <name type="scientific">Trepomonas sp. PC1</name>
    <dbReference type="NCBI Taxonomy" id="1076344"/>
    <lineage>
        <taxon>Eukaryota</taxon>
        <taxon>Metamonada</taxon>
        <taxon>Diplomonadida</taxon>
        <taxon>Hexamitidae</taxon>
        <taxon>Hexamitinae</taxon>
        <taxon>Trepomonas</taxon>
    </lineage>
</organism>
<dbReference type="AlphaFoldDB" id="A0A146K5Y2"/>
<feature type="non-terminal residue" evidence="2">
    <location>
        <position position="1"/>
    </location>
</feature>
<sequence>ADFHGNVEHMKNLIEAVNVHKPDVFVYVGDLGPSKTAFSTPIEQCEQVIQTMLIPMSKLNAKLKFVMPGNTDYEWAIKQYKNQFTDPSILQIVEDESFQTEEFNFMFMSKIAYTKKCLKDRELFEKFQTQIHNVNHIFTKQQFSEEGSEFLANNTLTYNTKYFDIFENFDAVTNDYKSKLSPTIYDTLQKLYVTGKKNIIFSHGPPMNTVADLSSAKKQTHSGSIDIRKFLEHNSVHALFCGHIHQAVLMSGKYEDEINQCKIYAIGNTGIDGPTYFLNMHYLLYDLSSCQRISTVCDGIEAFYGRQFE</sequence>
<dbReference type="GO" id="GO:0016787">
    <property type="term" value="F:hydrolase activity"/>
    <property type="evidence" value="ECO:0007669"/>
    <property type="project" value="InterPro"/>
</dbReference>
<accession>A0A146K5Y2</accession>
<dbReference type="PANTHER" id="PTHR31302">
    <property type="entry name" value="TRANSMEMBRANE PROTEIN WITH METALLOPHOSPHOESTERASE DOMAIN-RELATED"/>
    <property type="match status" value="1"/>
</dbReference>
<protein>
    <submittedName>
        <fullName evidence="2">Calcineurin-like phosphoesterase</fullName>
    </submittedName>
</protein>
<dbReference type="Pfam" id="PF00149">
    <property type="entry name" value="Metallophos"/>
    <property type="match status" value="1"/>
</dbReference>
<dbReference type="InterPro" id="IPR029052">
    <property type="entry name" value="Metallo-depent_PP-like"/>
</dbReference>
<name>A0A146K5Y2_9EUKA</name>
<dbReference type="Gene3D" id="3.60.21.10">
    <property type="match status" value="1"/>
</dbReference>
<reference evidence="2" key="1">
    <citation type="submission" date="2015-07" db="EMBL/GenBank/DDBJ databases">
        <title>Adaptation to a free-living lifestyle via gene acquisitions in the diplomonad Trepomonas sp. PC1.</title>
        <authorList>
            <person name="Xu F."/>
            <person name="Jerlstrom-Hultqvist J."/>
            <person name="Kolisko M."/>
            <person name="Simpson A.G.B."/>
            <person name="Roger A.J."/>
            <person name="Svard S.G."/>
            <person name="Andersson J.O."/>
        </authorList>
    </citation>
    <scope>NUCLEOTIDE SEQUENCE</scope>
    <source>
        <strain evidence="2">PC1</strain>
    </source>
</reference>
<evidence type="ECO:0000313" key="2">
    <source>
        <dbReference type="EMBL" id="JAP91275.1"/>
    </source>
</evidence>
<feature type="domain" description="Calcineurin-like phosphoesterase" evidence="1">
    <location>
        <begin position="1"/>
        <end position="246"/>
    </location>
</feature>
<dbReference type="InterPro" id="IPR004843">
    <property type="entry name" value="Calcineurin-like_PHP"/>
</dbReference>